<name>A0A1E3BBB7_ASPCR</name>
<gene>
    <name evidence="1" type="ORF">SI65_06126</name>
</gene>
<dbReference type="AlphaFoldDB" id="A0A1E3BBB7"/>
<accession>A0A1E3BBB7</accession>
<dbReference type="VEuPathDB" id="FungiDB:SI65_06126"/>
<keyword evidence="2" id="KW-1185">Reference proteome</keyword>
<protein>
    <submittedName>
        <fullName evidence="1">Uncharacterized protein</fullName>
    </submittedName>
</protein>
<dbReference type="Proteomes" id="UP000094569">
    <property type="component" value="Unassembled WGS sequence"/>
</dbReference>
<proteinExistence type="predicted"/>
<evidence type="ECO:0000313" key="1">
    <source>
        <dbReference type="EMBL" id="ODM18255.1"/>
    </source>
</evidence>
<evidence type="ECO:0000313" key="2">
    <source>
        <dbReference type="Proteomes" id="UP000094569"/>
    </source>
</evidence>
<reference evidence="1 2" key="1">
    <citation type="journal article" date="2016" name="BMC Genomics">
        <title>Comparative genomic and transcriptomic analyses of the Fuzhuan brick tea-fermentation fungus Aspergillus cristatus.</title>
        <authorList>
            <person name="Ge Y."/>
            <person name="Wang Y."/>
            <person name="Liu Y."/>
            <person name="Tan Y."/>
            <person name="Ren X."/>
            <person name="Zhang X."/>
            <person name="Hyde K.D."/>
            <person name="Liu Y."/>
            <person name="Liu Z."/>
        </authorList>
    </citation>
    <scope>NUCLEOTIDE SEQUENCE [LARGE SCALE GENOMIC DNA]</scope>
    <source>
        <strain evidence="1 2">GZAAS20.1005</strain>
    </source>
</reference>
<sequence length="111" mass="12238">MLAYEGTSLNFARSVQQAAKAISFSEFANRVNREIIKRITRSGHDPRGRGTISMEDARKAAIWGDVVGVGLTPDEAAQHGLDFDKHGFLMKVGPAKPPTLAFTPILQFQRR</sequence>
<organism evidence="1 2">
    <name type="scientific">Aspergillus cristatus</name>
    <name type="common">Chinese Fuzhuan brick tea-fermentation fungus</name>
    <name type="synonym">Eurotium cristatum</name>
    <dbReference type="NCBI Taxonomy" id="573508"/>
    <lineage>
        <taxon>Eukaryota</taxon>
        <taxon>Fungi</taxon>
        <taxon>Dikarya</taxon>
        <taxon>Ascomycota</taxon>
        <taxon>Pezizomycotina</taxon>
        <taxon>Eurotiomycetes</taxon>
        <taxon>Eurotiomycetidae</taxon>
        <taxon>Eurotiales</taxon>
        <taxon>Aspergillaceae</taxon>
        <taxon>Aspergillus</taxon>
        <taxon>Aspergillus subgen. Aspergillus</taxon>
    </lineage>
</organism>
<dbReference type="EMBL" id="JXNT01000006">
    <property type="protein sequence ID" value="ODM18255.1"/>
    <property type="molecule type" value="Genomic_DNA"/>
</dbReference>
<comment type="caution">
    <text evidence="1">The sequence shown here is derived from an EMBL/GenBank/DDBJ whole genome shotgun (WGS) entry which is preliminary data.</text>
</comment>